<comment type="caution">
    <text evidence="1">The sequence shown here is derived from an EMBL/GenBank/DDBJ whole genome shotgun (WGS) entry which is preliminary data.</text>
</comment>
<dbReference type="Pfam" id="PF02643">
    <property type="entry name" value="DUF192"/>
    <property type="match status" value="1"/>
</dbReference>
<evidence type="ECO:0000313" key="2">
    <source>
        <dbReference type="Proteomes" id="UP001404104"/>
    </source>
</evidence>
<dbReference type="InterPro" id="IPR038695">
    <property type="entry name" value="Saro_0823-like_sf"/>
</dbReference>
<dbReference type="InterPro" id="IPR003795">
    <property type="entry name" value="DUF192"/>
</dbReference>
<reference evidence="1 2" key="1">
    <citation type="submission" date="2024-05" db="EMBL/GenBank/DDBJ databases">
        <authorList>
            <person name="Liu Q."/>
            <person name="Xin Y.-H."/>
        </authorList>
    </citation>
    <scope>NUCLEOTIDE SEQUENCE [LARGE SCALE GENOMIC DNA]</scope>
    <source>
        <strain evidence="1 2">CGMCC 1.15349</strain>
    </source>
</reference>
<dbReference type="Gene3D" id="2.60.120.1140">
    <property type="entry name" value="Protein of unknown function DUF192"/>
    <property type="match status" value="1"/>
</dbReference>
<dbReference type="PANTHER" id="PTHR37953">
    <property type="entry name" value="UPF0127 PROTEIN MJ1496"/>
    <property type="match status" value="1"/>
</dbReference>
<organism evidence="1 2">
    <name type="scientific">Sphingomonas qilianensis</name>
    <dbReference type="NCBI Taxonomy" id="1736690"/>
    <lineage>
        <taxon>Bacteria</taxon>
        <taxon>Pseudomonadati</taxon>
        <taxon>Pseudomonadota</taxon>
        <taxon>Alphaproteobacteria</taxon>
        <taxon>Sphingomonadales</taxon>
        <taxon>Sphingomonadaceae</taxon>
        <taxon>Sphingomonas</taxon>
    </lineage>
</organism>
<name>A0ABU9XPH6_9SPHN</name>
<dbReference type="PANTHER" id="PTHR37953:SF1">
    <property type="entry name" value="UPF0127 PROTEIN MJ1496"/>
    <property type="match status" value="1"/>
</dbReference>
<gene>
    <name evidence="1" type="ORF">ABC969_04760</name>
</gene>
<protein>
    <submittedName>
        <fullName evidence="1">DUF192 domain-containing protein</fullName>
    </submittedName>
</protein>
<sequence length="151" mass="15431">MLAAACEPSDPGSTAGVAQAKLPLTITSAGGAHGFSVELAKTAAQQEKGLMFRTGIPADEGMLFAPYPPEGGPPREASFWMKNTPSSLDIIFIRADGTIARIAENTVPFSETPVASGEPVAAVLELNGGRASALGIAEGDRVRWPGGPAAE</sequence>
<keyword evidence="2" id="KW-1185">Reference proteome</keyword>
<accession>A0ABU9XPH6</accession>
<evidence type="ECO:0000313" key="1">
    <source>
        <dbReference type="EMBL" id="MEN2785729.1"/>
    </source>
</evidence>
<dbReference type="EMBL" id="JBDIMF010000001">
    <property type="protein sequence ID" value="MEN2785729.1"/>
    <property type="molecule type" value="Genomic_DNA"/>
</dbReference>
<proteinExistence type="predicted"/>
<dbReference type="Proteomes" id="UP001404104">
    <property type="component" value="Unassembled WGS sequence"/>
</dbReference>